<gene>
    <name evidence="1" type="ORF">GWK47_034176</name>
</gene>
<proteinExistence type="predicted"/>
<dbReference type="Proteomes" id="UP000770661">
    <property type="component" value="Unassembled WGS sequence"/>
</dbReference>
<sequence length="140" mass="14974">MNLLAYSPPGRLPPLAGPPRHPLPPYGVSLRLGGLSTQEIPFSNAVLPGAAHLPSPCQHGALFFDSQRAASVEVIRLPDGEVALLHKQGGRAYFLGQSRQAVQNGPPHPDVLQPSLHHGYPGRSATGYYCQGPQNQNYLV</sequence>
<accession>A0A8J4YV00</accession>
<organism evidence="1 2">
    <name type="scientific">Chionoecetes opilio</name>
    <name type="common">Atlantic snow crab</name>
    <name type="synonym">Cancer opilio</name>
    <dbReference type="NCBI Taxonomy" id="41210"/>
    <lineage>
        <taxon>Eukaryota</taxon>
        <taxon>Metazoa</taxon>
        <taxon>Ecdysozoa</taxon>
        <taxon>Arthropoda</taxon>
        <taxon>Crustacea</taxon>
        <taxon>Multicrustacea</taxon>
        <taxon>Malacostraca</taxon>
        <taxon>Eumalacostraca</taxon>
        <taxon>Eucarida</taxon>
        <taxon>Decapoda</taxon>
        <taxon>Pleocyemata</taxon>
        <taxon>Brachyura</taxon>
        <taxon>Eubrachyura</taxon>
        <taxon>Majoidea</taxon>
        <taxon>Majidae</taxon>
        <taxon>Chionoecetes</taxon>
    </lineage>
</organism>
<reference evidence="1" key="1">
    <citation type="submission" date="2020-07" db="EMBL/GenBank/DDBJ databases">
        <title>The High-quality genome of the commercially important snow crab, Chionoecetes opilio.</title>
        <authorList>
            <person name="Jeong J.-H."/>
            <person name="Ryu S."/>
        </authorList>
    </citation>
    <scope>NUCLEOTIDE SEQUENCE</scope>
    <source>
        <strain evidence="1">MADBK_172401_WGS</strain>
        <tissue evidence="1">Digestive gland</tissue>
    </source>
</reference>
<comment type="caution">
    <text evidence="1">The sequence shown here is derived from an EMBL/GenBank/DDBJ whole genome shotgun (WGS) entry which is preliminary data.</text>
</comment>
<dbReference type="AlphaFoldDB" id="A0A8J4YV00"/>
<evidence type="ECO:0000313" key="2">
    <source>
        <dbReference type="Proteomes" id="UP000770661"/>
    </source>
</evidence>
<name>A0A8J4YV00_CHIOP</name>
<evidence type="ECO:0000313" key="1">
    <source>
        <dbReference type="EMBL" id="KAG0727664.1"/>
    </source>
</evidence>
<protein>
    <submittedName>
        <fullName evidence="1">Uncharacterized protein</fullName>
    </submittedName>
</protein>
<dbReference type="EMBL" id="JACEEZ010003091">
    <property type="protein sequence ID" value="KAG0727664.1"/>
    <property type="molecule type" value="Genomic_DNA"/>
</dbReference>
<keyword evidence="2" id="KW-1185">Reference proteome</keyword>